<dbReference type="SMART" id="SM00490">
    <property type="entry name" value="HELICc"/>
    <property type="match status" value="1"/>
</dbReference>
<dbReference type="SMART" id="SM00487">
    <property type="entry name" value="DEXDc"/>
    <property type="match status" value="1"/>
</dbReference>
<evidence type="ECO:0000256" key="2">
    <source>
        <dbReference type="ARBA" id="ARBA00022801"/>
    </source>
</evidence>
<dbReference type="InterPro" id="IPR011545">
    <property type="entry name" value="DEAD/DEAH_box_helicase_dom"/>
</dbReference>
<dbReference type="PANTHER" id="PTHR47961">
    <property type="entry name" value="DNA POLYMERASE THETA, PUTATIVE (AFU_ORTHOLOGUE AFUA_1G05260)-RELATED"/>
    <property type="match status" value="1"/>
</dbReference>
<evidence type="ECO:0000256" key="4">
    <source>
        <dbReference type="ARBA" id="ARBA00022840"/>
    </source>
</evidence>
<dbReference type="Pfam" id="PF00270">
    <property type="entry name" value="DEAD"/>
    <property type="match status" value="1"/>
</dbReference>
<keyword evidence="7" id="KW-1185">Reference proteome</keyword>
<keyword evidence="4" id="KW-0067">ATP-binding</keyword>
<organism evidence="6 7">
    <name type="scientific">Sphingobium xenophagum</name>
    <dbReference type="NCBI Taxonomy" id="121428"/>
    <lineage>
        <taxon>Bacteria</taxon>
        <taxon>Pseudomonadati</taxon>
        <taxon>Pseudomonadota</taxon>
        <taxon>Alphaproteobacteria</taxon>
        <taxon>Sphingomonadales</taxon>
        <taxon>Sphingomonadaceae</taxon>
        <taxon>Sphingobium</taxon>
    </lineage>
</organism>
<dbReference type="GO" id="GO:0005524">
    <property type="term" value="F:ATP binding"/>
    <property type="evidence" value="ECO:0007669"/>
    <property type="project" value="UniProtKB-KW"/>
</dbReference>
<keyword evidence="1" id="KW-0547">Nucleotide-binding</keyword>
<comment type="caution">
    <text evidence="6">The sequence shown here is derived from an EMBL/GenBank/DDBJ whole genome shotgun (WGS) entry which is preliminary data.</text>
</comment>
<dbReference type="RefSeq" id="WP_130754667.1">
    <property type="nucleotide sequence ID" value="NZ_BBQY01000043.1"/>
</dbReference>
<keyword evidence="2" id="KW-0378">Hydrolase</keyword>
<dbReference type="SUPFAM" id="SSF52540">
    <property type="entry name" value="P-loop containing nucleoside triphosphate hydrolases"/>
    <property type="match status" value="1"/>
</dbReference>
<evidence type="ECO:0000256" key="3">
    <source>
        <dbReference type="ARBA" id="ARBA00022806"/>
    </source>
</evidence>
<dbReference type="PROSITE" id="PS51192">
    <property type="entry name" value="HELICASE_ATP_BIND_1"/>
    <property type="match status" value="1"/>
</dbReference>
<proteinExistence type="predicted"/>
<dbReference type="Gene3D" id="3.40.50.300">
    <property type="entry name" value="P-loop containing nucleotide triphosphate hydrolases"/>
    <property type="match status" value="2"/>
</dbReference>
<evidence type="ECO:0000259" key="5">
    <source>
        <dbReference type="PROSITE" id="PS51192"/>
    </source>
</evidence>
<dbReference type="InterPro" id="IPR027417">
    <property type="entry name" value="P-loop_NTPase"/>
</dbReference>
<accession>A0A401J7V3</accession>
<reference evidence="6 7" key="1">
    <citation type="submission" date="2014-12" db="EMBL/GenBank/DDBJ databases">
        <title>Whole genome sequencing of Sphingobium xenophagum OW59.</title>
        <authorList>
            <person name="Ohta Y."/>
            <person name="Nishi S."/>
            <person name="Hatada Y."/>
        </authorList>
    </citation>
    <scope>NUCLEOTIDE SEQUENCE [LARGE SCALE GENOMIC DNA]</scope>
    <source>
        <strain evidence="6 7">OW59</strain>
    </source>
</reference>
<feature type="domain" description="Helicase ATP-binding" evidence="5">
    <location>
        <begin position="298"/>
        <end position="469"/>
    </location>
</feature>
<protein>
    <recommendedName>
        <fullName evidence="5">Helicase ATP-binding domain-containing protein</fullName>
    </recommendedName>
</protein>
<dbReference type="PANTHER" id="PTHR47961:SF6">
    <property type="entry name" value="DNA-DIRECTED DNA POLYMERASE"/>
    <property type="match status" value="1"/>
</dbReference>
<keyword evidence="3" id="KW-0347">Helicase</keyword>
<name>A0A401J7V3_SPHXE</name>
<dbReference type="AlphaFoldDB" id="A0A401J7V3"/>
<dbReference type="Proteomes" id="UP000290975">
    <property type="component" value="Unassembled WGS sequence"/>
</dbReference>
<dbReference type="InterPro" id="IPR050474">
    <property type="entry name" value="Hel308_SKI2-like"/>
</dbReference>
<evidence type="ECO:0000313" key="7">
    <source>
        <dbReference type="Proteomes" id="UP000290975"/>
    </source>
</evidence>
<dbReference type="InterPro" id="IPR001650">
    <property type="entry name" value="Helicase_C-like"/>
</dbReference>
<dbReference type="GO" id="GO:0004386">
    <property type="term" value="F:helicase activity"/>
    <property type="evidence" value="ECO:0007669"/>
    <property type="project" value="UniProtKB-KW"/>
</dbReference>
<sequence>MAALDEERLALAEQIRQALAIENALTRPQARAYVRCLQTTWQVPTIGWGERESANQLEDARRLLHAAHIFSAIEGGESPRAIDCYRRTGEILEWLARADDGVRSIVPIELLAAGAYQLGGLPAMASGLLDQIESEHEGVRLYSAFLRADFDRVVQRSAAFWRDNPGLTSADAENAIFAAMRGEDETPGFLWTVTIELVRSLGLIADSVRRGDDERLAPAMAKLRAMDDLANRLFSHDAALVIGLMRQVADRYVAASIYTPLRQLAALRPERTDRMLRYARDQFSRNRGILWTSQLHGVGRLLRESSFALCTPTGSGKTLVANLALIKELLLRAPGDGLGPLALYIVPSRALAGEVEAKLSSELRGDVIVTGLYGGADWGITDAWLTSEEPVVLIATVEKADALLRYLGKLLIARLSLLIIDEAHQVVPEASEATAVSFSDHSNRSLRLENLVSRILAQRPEVTRIALTAVAGGASGPVARWIEGHAEAKAVGVRYRSTRQVIGVLETAPGSSGQILLDLMNGKPLYLRGQENPVYLPLRFAPMPLLPSQWRNSLNHFNSLSVLWTALHLAREDQRILISVAQEPEQTMRWFSEALALGAWEAIVEFERPEGFLGDRFDEARAACLDYCGAESFELFLLDRGIATSHGQMPQRLRRLMVEMIDRKICPITVATATLTEGVNLPFDLIFLTSLKRRSWDPVEEQPIIAPFSTSEFRNLAGRAGRPGAARGIEGMTLVALPTRISTTATSMKPKASKPVQERQLREWAADYEDLTRRLLAEEQEADAAESPLALLLTRIWRKANELLGIAPDAFMDWLERTAPGAVSGEAGTGASDPTSRLADAMDELDGVLLTALAESERDDDAAMTPARAEEQLRALWARTFTAVATAQEAWLEAAFIRRGSGIIQHIYPDVGERQRLYQYGFTPWVGRRFEAVAAQILALIAGAVDYGALDAEGRIDLFEAIGNLLEGDKGFGFRVRPTLGDQALLARWNDVLGWWMNEPGANAPDADDLRAWQRFVADNLEFRLGVAIGAVVAKAWSDGAPDAATTPTLADWKQTASLPWFGFWARELLRWGTHDPFVAFCLSQGMARTREAAMARRPEFDAWLEEDIDGPDGEDHIDPQLFQRWQASLPRREAPETAPELFNTSLTGTNGDRQRYAVTPIEDGDTTRWLDPAGFELAVSEGRKPDGRSPFRSDFELRTTGTQAAVIRVFRPV</sequence>
<dbReference type="GO" id="GO:0016787">
    <property type="term" value="F:hydrolase activity"/>
    <property type="evidence" value="ECO:0007669"/>
    <property type="project" value="UniProtKB-KW"/>
</dbReference>
<gene>
    <name evidence="6" type="ORF">MBESOW_P3958</name>
</gene>
<dbReference type="GO" id="GO:0003676">
    <property type="term" value="F:nucleic acid binding"/>
    <property type="evidence" value="ECO:0007669"/>
    <property type="project" value="InterPro"/>
</dbReference>
<evidence type="ECO:0000256" key="1">
    <source>
        <dbReference type="ARBA" id="ARBA00022741"/>
    </source>
</evidence>
<evidence type="ECO:0000313" key="6">
    <source>
        <dbReference type="EMBL" id="GBH32727.1"/>
    </source>
</evidence>
<dbReference type="EMBL" id="BBQY01000043">
    <property type="protein sequence ID" value="GBH32727.1"/>
    <property type="molecule type" value="Genomic_DNA"/>
</dbReference>
<dbReference type="InterPro" id="IPR014001">
    <property type="entry name" value="Helicase_ATP-bd"/>
</dbReference>